<dbReference type="Proteomes" id="UP000230821">
    <property type="component" value="Unassembled WGS sequence"/>
</dbReference>
<reference evidence="2 3" key="1">
    <citation type="submission" date="2017-10" db="EMBL/GenBank/DDBJ databases">
        <title>Novel microbial diversity and functional potential in the marine mammal oral microbiome.</title>
        <authorList>
            <person name="Dudek N.K."/>
            <person name="Sun C.L."/>
            <person name="Burstein D."/>
            <person name="Kantor R.S."/>
            <person name="Aliaga Goltsman D.S."/>
            <person name="Bik E.M."/>
            <person name="Thomas B.C."/>
            <person name="Banfield J.F."/>
            <person name="Relman D.A."/>
        </authorList>
    </citation>
    <scope>NUCLEOTIDE SEQUENCE [LARGE SCALE GENOMIC DNA]</scope>
    <source>
        <strain evidence="2">DOLJORAL78_47_16</strain>
    </source>
</reference>
<proteinExistence type="predicted"/>
<comment type="caution">
    <text evidence="2">The sequence shown here is derived from an EMBL/GenBank/DDBJ whole genome shotgun (WGS) entry which is preliminary data.</text>
</comment>
<keyword evidence="1" id="KW-0812">Transmembrane</keyword>
<protein>
    <submittedName>
        <fullName evidence="2">Uncharacterized protein</fullName>
    </submittedName>
</protein>
<gene>
    <name evidence="2" type="ORF">CSA56_03720</name>
</gene>
<keyword evidence="1" id="KW-1133">Transmembrane helix</keyword>
<evidence type="ECO:0000256" key="1">
    <source>
        <dbReference type="SAM" id="Phobius"/>
    </source>
</evidence>
<accession>A0A2G6KJP7</accession>
<name>A0A2G6KJP7_9BACT</name>
<sequence>MTQYRRLPGKGLRRGGFLTVARTWCTLWLASDHVLSVDTHLFSEDYKRFYLRDIQSITLAKTRRGFVWNIILSCFIALWLAVMFFQSTMEGRIAWLVVTAIFGILLTLNVVRGPTCICYIVTAVHQEALPSLDRIKKAEKVLRILRRHIENAQMNLAQTM</sequence>
<evidence type="ECO:0000313" key="3">
    <source>
        <dbReference type="Proteomes" id="UP000230821"/>
    </source>
</evidence>
<feature type="transmembrane region" description="Helical" evidence="1">
    <location>
        <begin position="93"/>
        <end position="111"/>
    </location>
</feature>
<dbReference type="EMBL" id="PDSK01000039">
    <property type="protein sequence ID" value="PIE35600.1"/>
    <property type="molecule type" value="Genomic_DNA"/>
</dbReference>
<organism evidence="2 3">
    <name type="scientific">candidate division KSB3 bacterium</name>
    <dbReference type="NCBI Taxonomy" id="2044937"/>
    <lineage>
        <taxon>Bacteria</taxon>
        <taxon>candidate division KSB3</taxon>
    </lineage>
</organism>
<feature type="transmembrane region" description="Helical" evidence="1">
    <location>
        <begin position="66"/>
        <end position="87"/>
    </location>
</feature>
<evidence type="ECO:0000313" key="2">
    <source>
        <dbReference type="EMBL" id="PIE35600.1"/>
    </source>
</evidence>
<keyword evidence="1" id="KW-0472">Membrane</keyword>
<dbReference type="AlphaFoldDB" id="A0A2G6KJP7"/>